<organism evidence="1 2">
    <name type="scientific">Carboxydichorda subterranea</name>
    <dbReference type="NCBI Taxonomy" id="3109565"/>
    <lineage>
        <taxon>Bacteria</taxon>
        <taxon>Bacillati</taxon>
        <taxon>Bacillota</taxon>
        <taxon>Limnochordia</taxon>
        <taxon>Limnochordales</taxon>
        <taxon>Geochordaceae</taxon>
        <taxon>Carboxydichorda</taxon>
    </lineage>
</organism>
<evidence type="ECO:0000313" key="1">
    <source>
        <dbReference type="EMBL" id="WRP16600.1"/>
    </source>
</evidence>
<evidence type="ECO:0000313" key="2">
    <source>
        <dbReference type="Proteomes" id="UP001332192"/>
    </source>
</evidence>
<dbReference type="Proteomes" id="UP001332192">
    <property type="component" value="Chromosome"/>
</dbReference>
<accession>A0ABZ1BUX4</accession>
<dbReference type="RefSeq" id="WP_324715873.1">
    <property type="nucleotide sequence ID" value="NZ_CP141615.1"/>
</dbReference>
<sequence>MLSADTSVDGGRRLMPLRLEFAGFATENEYLAFARSRGPLGVHVLPADMMIPSKDSGVDFTEGDHLPGLETVLAIFKLLWSTVGDGQMVDSAEGDAWLRGPFVQAGHDLFEVSDFVNRDIEF</sequence>
<keyword evidence="2" id="KW-1185">Reference proteome</keyword>
<dbReference type="EMBL" id="CP141615">
    <property type="protein sequence ID" value="WRP16600.1"/>
    <property type="molecule type" value="Genomic_DNA"/>
</dbReference>
<proteinExistence type="predicted"/>
<protein>
    <submittedName>
        <fullName evidence="1">Uncharacterized protein</fullName>
    </submittedName>
</protein>
<reference evidence="1 2" key="1">
    <citation type="journal article" date="2024" name="Front. Microbiol.">
        <title>Novel thermophilic genera Geochorda gen. nov. and Carboxydochorda gen. nov. from the deep terrestrial subsurface reveal the ecophysiological diversity in the class Limnochordia.</title>
        <authorList>
            <person name="Karnachuk O.V."/>
            <person name="Lukina A.P."/>
            <person name="Avakyan M.R."/>
            <person name="Kadnikov V.V."/>
            <person name="Begmatov S."/>
            <person name="Beletsky A.V."/>
            <person name="Vlasova K.G."/>
            <person name="Novikov A.A."/>
            <person name="Shcherbakova V.A."/>
            <person name="Mardanov A.V."/>
            <person name="Ravin N.V."/>
        </authorList>
    </citation>
    <scope>NUCLEOTIDE SEQUENCE [LARGE SCALE GENOMIC DNA]</scope>
    <source>
        <strain evidence="1 2">L945</strain>
    </source>
</reference>
<name>A0ABZ1BUX4_9FIRM</name>
<gene>
    <name evidence="1" type="ORF">U7230_10920</name>
</gene>